<accession>A0ABU0F0K7</accession>
<evidence type="ECO:0000259" key="4">
    <source>
        <dbReference type="PROSITE" id="PS51118"/>
    </source>
</evidence>
<dbReference type="PROSITE" id="PS51118">
    <property type="entry name" value="HTH_HXLR"/>
    <property type="match status" value="1"/>
</dbReference>
<evidence type="ECO:0000256" key="2">
    <source>
        <dbReference type="ARBA" id="ARBA00023125"/>
    </source>
</evidence>
<organism evidence="5 6">
    <name type="scientific">Amycolatopsis thermophila</name>
    <dbReference type="NCBI Taxonomy" id="206084"/>
    <lineage>
        <taxon>Bacteria</taxon>
        <taxon>Bacillati</taxon>
        <taxon>Actinomycetota</taxon>
        <taxon>Actinomycetes</taxon>
        <taxon>Pseudonocardiales</taxon>
        <taxon>Pseudonocardiaceae</taxon>
        <taxon>Amycolatopsis</taxon>
    </lineage>
</organism>
<protein>
    <submittedName>
        <fullName evidence="5">DNA-binding HxlR family transcriptional regulator</fullName>
    </submittedName>
</protein>
<dbReference type="SUPFAM" id="SSF46785">
    <property type="entry name" value="Winged helix' DNA-binding domain"/>
    <property type="match status" value="1"/>
</dbReference>
<evidence type="ECO:0000313" key="5">
    <source>
        <dbReference type="EMBL" id="MDQ0380736.1"/>
    </source>
</evidence>
<dbReference type="Pfam" id="PF01638">
    <property type="entry name" value="HxlR"/>
    <property type="match status" value="1"/>
</dbReference>
<reference evidence="5 6" key="1">
    <citation type="submission" date="2023-07" db="EMBL/GenBank/DDBJ databases">
        <title>Sequencing the genomes of 1000 actinobacteria strains.</title>
        <authorList>
            <person name="Klenk H.-P."/>
        </authorList>
    </citation>
    <scope>NUCLEOTIDE SEQUENCE [LARGE SCALE GENOMIC DNA]</scope>
    <source>
        <strain evidence="5 6">DSM 45805</strain>
    </source>
</reference>
<dbReference type="InterPro" id="IPR011991">
    <property type="entry name" value="ArsR-like_HTH"/>
</dbReference>
<dbReference type="Gene3D" id="3.30.1050.10">
    <property type="entry name" value="SCP2 sterol-binding domain"/>
    <property type="match status" value="1"/>
</dbReference>
<gene>
    <name evidence="5" type="ORF">FB470_004730</name>
</gene>
<dbReference type="SUPFAM" id="SSF55718">
    <property type="entry name" value="SCP-like"/>
    <property type="match status" value="1"/>
</dbReference>
<evidence type="ECO:0000256" key="1">
    <source>
        <dbReference type="ARBA" id="ARBA00023015"/>
    </source>
</evidence>
<dbReference type="InterPro" id="IPR036390">
    <property type="entry name" value="WH_DNA-bd_sf"/>
</dbReference>
<dbReference type="Gene3D" id="1.10.10.10">
    <property type="entry name" value="Winged helix-like DNA-binding domain superfamily/Winged helix DNA-binding domain"/>
    <property type="match status" value="1"/>
</dbReference>
<dbReference type="InterPro" id="IPR002577">
    <property type="entry name" value="HTH_HxlR"/>
</dbReference>
<name>A0ABU0F0K7_9PSEU</name>
<dbReference type="PANTHER" id="PTHR33204:SF18">
    <property type="entry name" value="TRANSCRIPTIONAL REGULATORY PROTEIN"/>
    <property type="match status" value="1"/>
</dbReference>
<dbReference type="GO" id="GO:0003677">
    <property type="term" value="F:DNA binding"/>
    <property type="evidence" value="ECO:0007669"/>
    <property type="project" value="UniProtKB-KW"/>
</dbReference>
<dbReference type="Proteomes" id="UP001229651">
    <property type="component" value="Unassembled WGS sequence"/>
</dbReference>
<evidence type="ECO:0000256" key="3">
    <source>
        <dbReference type="ARBA" id="ARBA00023163"/>
    </source>
</evidence>
<evidence type="ECO:0000313" key="6">
    <source>
        <dbReference type="Proteomes" id="UP001229651"/>
    </source>
</evidence>
<comment type="caution">
    <text evidence="5">The sequence shown here is derived from an EMBL/GenBank/DDBJ whole genome shotgun (WGS) entry which is preliminary data.</text>
</comment>
<feature type="domain" description="HTH hxlR-type" evidence="4">
    <location>
        <begin position="8"/>
        <end position="106"/>
    </location>
</feature>
<keyword evidence="3" id="KW-0804">Transcription</keyword>
<keyword evidence="2 5" id="KW-0238">DNA-binding</keyword>
<dbReference type="CDD" id="cd00090">
    <property type="entry name" value="HTH_ARSR"/>
    <property type="match status" value="1"/>
</dbReference>
<dbReference type="EMBL" id="JAUSUT010000001">
    <property type="protein sequence ID" value="MDQ0380736.1"/>
    <property type="molecule type" value="Genomic_DNA"/>
</dbReference>
<dbReference type="InterPro" id="IPR036388">
    <property type="entry name" value="WH-like_DNA-bd_sf"/>
</dbReference>
<keyword evidence="1" id="KW-0805">Transcription regulation</keyword>
<sequence length="209" mass="22782">MRSYDDPCGVARALDAVGERWALLVVRELLLGPKRFRDLSRTLPGISQNVLSQRLRELAAAGVVRRRKLGPPASTSVYELTEQGADLEEVVLALARWGSRRPVPAGRDLSADALVLALRTTFQDGPDCHLELRLDDDTFTATIDSGKFSIRRGAADQPHAVLATDPRTLRSLVFLGAPLEEAERSGALSVTGDRGVAERFTHCFPRPSA</sequence>
<keyword evidence="6" id="KW-1185">Reference proteome</keyword>
<dbReference type="InterPro" id="IPR036527">
    <property type="entry name" value="SCP2_sterol-bd_dom_sf"/>
</dbReference>
<proteinExistence type="predicted"/>
<dbReference type="PANTHER" id="PTHR33204">
    <property type="entry name" value="TRANSCRIPTIONAL REGULATOR, MARR FAMILY"/>
    <property type="match status" value="1"/>
</dbReference>
<dbReference type="RefSeq" id="WP_306994909.1">
    <property type="nucleotide sequence ID" value="NZ_JAUSUT010000001.1"/>
</dbReference>